<reference evidence="5" key="1">
    <citation type="journal article" date="2023" name="GigaByte">
        <title>Genome assembly of the bearded iris, Iris pallida Lam.</title>
        <authorList>
            <person name="Bruccoleri R.E."/>
            <person name="Oakeley E.J."/>
            <person name="Faust A.M.E."/>
            <person name="Altorfer M."/>
            <person name="Dessus-Babus S."/>
            <person name="Burckhardt D."/>
            <person name="Oertli M."/>
            <person name="Naumann U."/>
            <person name="Petersen F."/>
            <person name="Wong J."/>
        </authorList>
    </citation>
    <scope>NUCLEOTIDE SEQUENCE</scope>
    <source>
        <strain evidence="5">GSM-AAB239-AS_SAM_17_03QT</strain>
    </source>
</reference>
<gene>
    <name evidence="5" type="ORF">M6B38_303020</name>
</gene>
<dbReference type="GO" id="GO:0030036">
    <property type="term" value="P:actin cytoskeleton organization"/>
    <property type="evidence" value="ECO:0007669"/>
    <property type="project" value="UniProtKB-UniRule"/>
</dbReference>
<dbReference type="PANTHER" id="PTHR12902">
    <property type="entry name" value="WASP-1"/>
    <property type="match status" value="1"/>
</dbReference>
<dbReference type="GO" id="GO:2000601">
    <property type="term" value="P:positive regulation of Arp2/3 complex-mediated actin nucleation"/>
    <property type="evidence" value="ECO:0007669"/>
    <property type="project" value="TreeGrafter"/>
</dbReference>
<comment type="function">
    <text evidence="2">Involved in regulation of actin and microtubule organization. Part of a WAVE complex that activates the Arp2/3 complex.</text>
</comment>
<dbReference type="InterPro" id="IPR028288">
    <property type="entry name" value="SCAR/WAVE_fam"/>
</dbReference>
<name>A0AAX6HP45_IRIPA</name>
<sequence>MPLVRLEVKNEFRFGNPELYMKEEEAVLDGVAVAGLVGVLKQLGDLSEFAADIFHDLHEQVTAISARGHNLLARTQYVEAALPSLEKTIHGRRGHIHFAYAPGSYWHTDHKLEQSHLLSTDLPRFMMDSYEECHDLPRLYLLDKFHTDGIGACLKRYSDPSYFKRMWATSELEKVEKKKKEMKAKKFKRKRSRLKNERVHSSGSSSWHGSSALFASLNIDEGTFLTETTSIPDVRVKPELATTSFDYRTRLNYAERVSDTYTPVLPDDLEYDQLPNSKLQMKQNSPTLNGHGVPNGVRTDDNFTHDTLQQHSLHRSPSVRWDEKIEIVKPISPITCDDTLVACTQDTEPLDEGSDQSDEEHEVTTILGTSDQDKYDTARVLMPLFSENHLDEPTASETDNYLDALNTLESETETDSEYQTKRELNFSGAKVSAESHNSLNDDEFASVSYQVPTHSLENVMSPHTTGVTPDSDHTSGNEFLDNNVLNMSRGFNGDPPPESALYSPCIQQAELSNMTTTKTSEPQDLPPVDTSKVPSTKFWTNGSILGLEPSKPPDFSLLNNESKDNISGFENCKCDHSNTMETTKLHDRGVPTKFELVATPNESLPLNSSSIENMDAQPYTSRYSNSRDLSGHKIFERTENLVQQIKPPRFFHSSNDNEHDNMPVKQNSERYMQTLHFSECEKIQDTLCKNINSHLDGPDISVAKGTELPVSSNINSQPNEVNQNAKPISSSLSAFARRILANGFQKKASISAGDISKSSEMVNAEISNTPDAPLQSNHKYNEGHNGIVSQTSYEQNTKENVESGSSRHSVSSYSHYSGYSSPPLEHMKMSFHPMSGLETSKLKLEFPDTTLRKSNEDLMFPSFQLLQGPTHPFQVSGSESDDEALCRSYPCTSEDCLSPHSDSDTELWGEDDKTESELQDDLHGTPPASGSVYSLKETNQMSQIGPSIGSEILEVENGRSYFRSGDAADLPSLDSLLPTNSRGQGKHGSFPPGREGFALQSPNEEPPPPPLPPMKWRMTKNSFPKEVEEDSRISEPVEHFNVVHAQRFSSGEQQEKPIQKPPPLPETIVHANNKMKTSQKLKGYIEPNHHPNGTVLDKAQSFSHHIQDKHDGQKLIGHYKHQFCGSSGQEGGEKEDLLYQIRNKTFNLRRTDTVKPSLATQPATNINVAAILEKANAIRQAVVGSEDGSDNDNWSDG</sequence>
<evidence type="ECO:0000313" key="5">
    <source>
        <dbReference type="EMBL" id="KAJ6842324.1"/>
    </source>
</evidence>
<evidence type="ECO:0000256" key="4">
    <source>
        <dbReference type="SAM" id="MobiDB-lite"/>
    </source>
</evidence>
<organism evidence="5 6">
    <name type="scientific">Iris pallida</name>
    <name type="common">Sweet iris</name>
    <dbReference type="NCBI Taxonomy" id="29817"/>
    <lineage>
        <taxon>Eukaryota</taxon>
        <taxon>Viridiplantae</taxon>
        <taxon>Streptophyta</taxon>
        <taxon>Embryophyta</taxon>
        <taxon>Tracheophyta</taxon>
        <taxon>Spermatophyta</taxon>
        <taxon>Magnoliopsida</taxon>
        <taxon>Liliopsida</taxon>
        <taxon>Asparagales</taxon>
        <taxon>Iridaceae</taxon>
        <taxon>Iridoideae</taxon>
        <taxon>Irideae</taxon>
        <taxon>Iris</taxon>
    </lineage>
</organism>
<dbReference type="AlphaFoldDB" id="A0AAX6HP45"/>
<keyword evidence="3" id="KW-0175">Coiled coil</keyword>
<comment type="subcellular location">
    <subcellularLocation>
        <location evidence="2">Cytoplasm</location>
        <location evidence="2">Cytoskeleton</location>
    </subcellularLocation>
</comment>
<feature type="region of interest" description="Disordered" evidence="4">
    <location>
        <begin position="347"/>
        <end position="371"/>
    </location>
</feature>
<feature type="compositionally biased region" description="Pro residues" evidence="4">
    <location>
        <begin position="1004"/>
        <end position="1013"/>
    </location>
</feature>
<evidence type="ECO:0000256" key="1">
    <source>
        <dbReference type="ARBA" id="ARBA00006993"/>
    </source>
</evidence>
<comment type="similarity">
    <text evidence="1 2">Belongs to the SCAR/WAVE family.</text>
</comment>
<dbReference type="Gene3D" id="6.10.280.150">
    <property type="match status" value="2"/>
</dbReference>
<dbReference type="GO" id="GO:0071933">
    <property type="term" value="F:Arp2/3 complex binding"/>
    <property type="evidence" value="ECO:0007669"/>
    <property type="project" value="TreeGrafter"/>
</dbReference>
<keyword evidence="2" id="KW-0963">Cytoplasm</keyword>
<feature type="region of interest" description="Disordered" evidence="4">
    <location>
        <begin position="895"/>
        <end position="933"/>
    </location>
</feature>
<dbReference type="EMBL" id="JANAVB010007798">
    <property type="protein sequence ID" value="KAJ6842324.1"/>
    <property type="molecule type" value="Genomic_DNA"/>
</dbReference>
<feature type="region of interest" description="Disordered" evidence="4">
    <location>
        <begin position="972"/>
        <end position="1015"/>
    </location>
</feature>
<dbReference type="Gene3D" id="1.20.5.340">
    <property type="match status" value="1"/>
</dbReference>
<keyword evidence="6" id="KW-1185">Reference proteome</keyword>
<comment type="caution">
    <text evidence="5">The sequence shown here is derived from an EMBL/GenBank/DDBJ whole genome shotgun (WGS) entry which is preliminary data.</text>
</comment>
<proteinExistence type="inferred from homology"/>
<dbReference type="GO" id="GO:0003779">
    <property type="term" value="F:actin binding"/>
    <property type="evidence" value="ECO:0007669"/>
    <property type="project" value="UniProtKB-UniRule"/>
</dbReference>
<accession>A0AAX6HP45</accession>
<feature type="region of interest" description="Disordered" evidence="4">
    <location>
        <begin position="794"/>
        <end position="818"/>
    </location>
</feature>
<feature type="compositionally biased region" description="Low complexity" evidence="4">
    <location>
        <begin position="803"/>
        <end position="818"/>
    </location>
</feature>
<keyword evidence="2" id="KW-0206">Cytoskeleton</keyword>
<evidence type="ECO:0000256" key="3">
    <source>
        <dbReference type="SAM" id="Coils"/>
    </source>
</evidence>
<feature type="region of interest" description="Disordered" evidence="4">
    <location>
        <begin position="284"/>
        <end position="303"/>
    </location>
</feature>
<keyword evidence="2" id="KW-0009">Actin-binding</keyword>
<feature type="compositionally biased region" description="Acidic residues" evidence="4">
    <location>
        <begin position="904"/>
        <end position="919"/>
    </location>
</feature>
<protein>
    <recommendedName>
        <fullName evidence="2">Protein SCAR</fullName>
    </recommendedName>
    <alternativeName>
        <fullName evidence="2">Protein WAVE</fullName>
    </alternativeName>
</protein>
<dbReference type="GO" id="GO:0005856">
    <property type="term" value="C:cytoskeleton"/>
    <property type="evidence" value="ECO:0007669"/>
    <property type="project" value="UniProtKB-SubCell"/>
</dbReference>
<dbReference type="PANTHER" id="PTHR12902:SF33">
    <property type="entry name" value="PROTEIN SCAR3"/>
    <property type="match status" value="1"/>
</dbReference>
<reference evidence="5" key="2">
    <citation type="submission" date="2023-04" db="EMBL/GenBank/DDBJ databases">
        <authorList>
            <person name="Bruccoleri R.E."/>
            <person name="Oakeley E.J."/>
            <person name="Faust A.-M."/>
            <person name="Dessus-Babus S."/>
            <person name="Altorfer M."/>
            <person name="Burckhardt D."/>
            <person name="Oertli M."/>
            <person name="Naumann U."/>
            <person name="Petersen F."/>
            <person name="Wong J."/>
        </authorList>
    </citation>
    <scope>NUCLEOTIDE SEQUENCE</scope>
    <source>
        <strain evidence="5">GSM-AAB239-AS_SAM_17_03QT</strain>
        <tissue evidence="5">Leaf</tissue>
    </source>
</reference>
<feature type="compositionally biased region" description="Acidic residues" evidence="4">
    <location>
        <begin position="348"/>
        <end position="361"/>
    </location>
</feature>
<evidence type="ECO:0000256" key="2">
    <source>
        <dbReference type="RuleBase" id="RU367034"/>
    </source>
</evidence>
<dbReference type="GO" id="GO:0034237">
    <property type="term" value="F:protein kinase A regulatory subunit binding"/>
    <property type="evidence" value="ECO:0007669"/>
    <property type="project" value="TreeGrafter"/>
</dbReference>
<dbReference type="Proteomes" id="UP001140949">
    <property type="component" value="Unassembled WGS sequence"/>
</dbReference>
<evidence type="ECO:0000313" key="6">
    <source>
        <dbReference type="Proteomes" id="UP001140949"/>
    </source>
</evidence>
<feature type="coiled-coil region" evidence="3">
    <location>
        <begin position="165"/>
        <end position="197"/>
    </location>
</feature>